<evidence type="ECO:0000256" key="2">
    <source>
        <dbReference type="SAM" id="SignalP"/>
    </source>
</evidence>
<sequence>MKLNNLFANTANKVLALAAAVVMTGMTFTACSSDNDDTPKFTNTVTIDGEVIKIKKSELNNINSYYVLGMILETGGKATDILILLNKSTISNKLIDLTHQTESSANSWSISAQKDANKLFCGQDAKNEKFKFSGGAMKIDVNPTTKEVEVTVTGGKINTPTDTNQGDGQDHTISISYKGTAK</sequence>
<dbReference type="RefSeq" id="WP_126679060.1">
    <property type="nucleotide sequence ID" value="NZ_RYYU01000001.1"/>
</dbReference>
<evidence type="ECO:0000256" key="1">
    <source>
        <dbReference type="SAM" id="MobiDB-lite"/>
    </source>
</evidence>
<dbReference type="EMBL" id="RYYU01000001">
    <property type="protein sequence ID" value="RUL59965.1"/>
    <property type="molecule type" value="Genomic_DNA"/>
</dbReference>
<comment type="caution">
    <text evidence="3">The sequence shown here is derived from an EMBL/GenBank/DDBJ whole genome shotgun (WGS) entry which is preliminary data.</text>
</comment>
<proteinExistence type="predicted"/>
<evidence type="ECO:0000313" key="3">
    <source>
        <dbReference type="EMBL" id="RUL59965.1"/>
    </source>
</evidence>
<dbReference type="Proteomes" id="UP000278983">
    <property type="component" value="Unassembled WGS sequence"/>
</dbReference>
<feature type="compositionally biased region" description="Polar residues" evidence="1">
    <location>
        <begin position="158"/>
        <end position="182"/>
    </location>
</feature>
<evidence type="ECO:0000313" key="4">
    <source>
        <dbReference type="Proteomes" id="UP000278983"/>
    </source>
</evidence>
<dbReference type="OrthoDB" id="1082852at2"/>
<dbReference type="PROSITE" id="PS51257">
    <property type="entry name" value="PROKAR_LIPOPROTEIN"/>
    <property type="match status" value="1"/>
</dbReference>
<accession>A0A3S0PVH0</accession>
<evidence type="ECO:0008006" key="5">
    <source>
        <dbReference type="Google" id="ProtNLM"/>
    </source>
</evidence>
<name>A0A3S0PVH0_9BACT</name>
<reference evidence="3 4" key="1">
    <citation type="submission" date="2018-12" db="EMBL/GenBank/DDBJ databases">
        <title>Genome sequencing of Prevotella sp. KCOM 3155 (= JS262).</title>
        <authorList>
            <person name="Kook J.-K."/>
            <person name="Park S.-N."/>
            <person name="Lim Y.K."/>
        </authorList>
    </citation>
    <scope>NUCLEOTIDE SEQUENCE [LARGE SCALE GENOMIC DNA]</scope>
    <source>
        <strain evidence="3 4">KCOM 3155</strain>
    </source>
</reference>
<keyword evidence="2" id="KW-0732">Signal</keyword>
<keyword evidence="4" id="KW-1185">Reference proteome</keyword>
<feature type="signal peptide" evidence="2">
    <location>
        <begin position="1"/>
        <end position="32"/>
    </location>
</feature>
<organism evidence="3 4">
    <name type="scientific">Prevotella koreensis</name>
    <dbReference type="NCBI Taxonomy" id="2490854"/>
    <lineage>
        <taxon>Bacteria</taxon>
        <taxon>Pseudomonadati</taxon>
        <taxon>Bacteroidota</taxon>
        <taxon>Bacteroidia</taxon>
        <taxon>Bacteroidales</taxon>
        <taxon>Prevotellaceae</taxon>
        <taxon>Prevotella</taxon>
    </lineage>
</organism>
<dbReference type="AlphaFoldDB" id="A0A3S0PVH0"/>
<feature type="chain" id="PRO_5018582847" description="Lipocalin-like domain-containing protein" evidence="2">
    <location>
        <begin position="33"/>
        <end position="182"/>
    </location>
</feature>
<feature type="region of interest" description="Disordered" evidence="1">
    <location>
        <begin position="155"/>
        <end position="182"/>
    </location>
</feature>
<gene>
    <name evidence="3" type="ORF">EHV08_09550</name>
</gene>
<protein>
    <recommendedName>
        <fullName evidence="5">Lipocalin-like domain-containing protein</fullName>
    </recommendedName>
</protein>